<sequence>MKQLCRTLLFVLLLFAGTPALAAEPDVPEPIGDNIYVQDHAGILTADQRSQIVSMASALDQGTGAQIAVLTVPFAVEIPEMYALQALREYQLGAAGEDNGVLLLVSTVKNSSDDRAFEVSVGYGLEGALPDGKVGRIIDEYGMPYLKPPNPNVEPDPQTAIMNVYRVLHNEVANEYNWEGTVEQPEPYAGTGSGGGGGGISPIVAIIIIFVLVNMFFGGGGRGGGGGPGGRRRRGGPFIFIPGSFGGGGGFGGGGFGGGGGFTGGGGGSGGGGGAGRGW</sequence>
<dbReference type="PANTHER" id="PTHR30373">
    <property type="entry name" value="UPF0603 PROTEIN YGCG"/>
    <property type="match status" value="1"/>
</dbReference>
<keyword evidence="1" id="KW-1133">Transmembrane helix</keyword>
<keyword evidence="1" id="KW-0472">Membrane</keyword>
<comment type="caution">
    <text evidence="4">The sequence shown here is derived from an EMBL/GenBank/DDBJ whole genome shotgun (WGS) entry which is preliminary data.</text>
</comment>
<dbReference type="OrthoDB" id="9810918at2"/>
<keyword evidence="1" id="KW-0812">Transmembrane</keyword>
<keyword evidence="2" id="KW-0732">Signal</keyword>
<evidence type="ECO:0000256" key="1">
    <source>
        <dbReference type="SAM" id="Phobius"/>
    </source>
</evidence>
<dbReference type="PATRIC" id="fig|1235279.3.peg.2434"/>
<dbReference type="Pfam" id="PF04536">
    <property type="entry name" value="TPM_phosphatase"/>
    <property type="match status" value="1"/>
</dbReference>
<dbReference type="Gene3D" id="3.10.310.50">
    <property type="match status" value="1"/>
</dbReference>
<gene>
    <name evidence="4" type="ORF">C772_02439</name>
</gene>
<dbReference type="InterPro" id="IPR007621">
    <property type="entry name" value="TPM_dom"/>
</dbReference>
<organism evidence="4 5">
    <name type="scientific">Bhargavaea cecembensis DSE10</name>
    <dbReference type="NCBI Taxonomy" id="1235279"/>
    <lineage>
        <taxon>Bacteria</taxon>
        <taxon>Bacillati</taxon>
        <taxon>Bacillota</taxon>
        <taxon>Bacilli</taxon>
        <taxon>Bacillales</taxon>
        <taxon>Caryophanaceae</taxon>
        <taxon>Bhargavaea</taxon>
    </lineage>
</organism>
<accession>M7NAI8</accession>
<reference evidence="4 5" key="1">
    <citation type="journal article" date="2013" name="Genome Announc.">
        <title>Draft Genome Sequence of Bhargavaea cecembensis Strain DSE10T, Isolated from a Deep-Sea Sediment Sample Collected at a Depth of 5,904 m from the Chagos-Laccadive Ridge System in the Indian Ocean.</title>
        <authorList>
            <person name="Shivaji S."/>
            <person name="Ara S."/>
            <person name="Begum Z."/>
            <person name="Ruth M."/>
            <person name="Singh A."/>
            <person name="Kumar Pinnaka A."/>
        </authorList>
    </citation>
    <scope>NUCLEOTIDE SEQUENCE [LARGE SCALE GENOMIC DNA]</scope>
    <source>
        <strain evidence="4 5">DSE10</strain>
    </source>
</reference>
<feature type="chain" id="PRO_5004081866" description="TPM domain-containing protein" evidence="2">
    <location>
        <begin position="23"/>
        <end position="279"/>
    </location>
</feature>
<evidence type="ECO:0000313" key="4">
    <source>
        <dbReference type="EMBL" id="EMR05618.1"/>
    </source>
</evidence>
<evidence type="ECO:0000259" key="3">
    <source>
        <dbReference type="Pfam" id="PF04536"/>
    </source>
</evidence>
<proteinExistence type="predicted"/>
<evidence type="ECO:0000256" key="2">
    <source>
        <dbReference type="SAM" id="SignalP"/>
    </source>
</evidence>
<feature type="transmembrane region" description="Helical" evidence="1">
    <location>
        <begin position="203"/>
        <end position="224"/>
    </location>
</feature>
<dbReference type="PRINTS" id="PR01228">
    <property type="entry name" value="EGGSHELL"/>
</dbReference>
<dbReference type="AlphaFoldDB" id="M7NAI8"/>
<dbReference type="eggNOG" id="COG1512">
    <property type="taxonomic scope" value="Bacteria"/>
</dbReference>
<dbReference type="RefSeq" id="WP_008300291.1">
    <property type="nucleotide sequence ID" value="NZ_AOFT01000013.1"/>
</dbReference>
<feature type="signal peptide" evidence="2">
    <location>
        <begin position="1"/>
        <end position="22"/>
    </location>
</feature>
<keyword evidence="5" id="KW-1185">Reference proteome</keyword>
<dbReference type="PANTHER" id="PTHR30373:SF2">
    <property type="entry name" value="UPF0603 PROTEIN YGCG"/>
    <property type="match status" value="1"/>
</dbReference>
<dbReference type="EMBL" id="AOFT01000013">
    <property type="protein sequence ID" value="EMR05618.1"/>
    <property type="molecule type" value="Genomic_DNA"/>
</dbReference>
<dbReference type="Proteomes" id="UP000011919">
    <property type="component" value="Unassembled WGS sequence"/>
</dbReference>
<dbReference type="STRING" id="1235279.C772_02439"/>
<name>M7NAI8_9BACL</name>
<evidence type="ECO:0000313" key="5">
    <source>
        <dbReference type="Proteomes" id="UP000011919"/>
    </source>
</evidence>
<protein>
    <recommendedName>
        <fullName evidence="3">TPM domain-containing protein</fullName>
    </recommendedName>
</protein>
<feature type="domain" description="TPM" evidence="3">
    <location>
        <begin position="37"/>
        <end position="147"/>
    </location>
</feature>